<evidence type="ECO:0000313" key="1">
    <source>
        <dbReference type="EMBL" id="KDP24895.1"/>
    </source>
</evidence>
<protein>
    <recommendedName>
        <fullName evidence="3">Aminotransferase-like plant mobile domain-containing protein</fullName>
    </recommendedName>
</protein>
<dbReference type="AlphaFoldDB" id="A0A067JY06"/>
<sequence length="100" mass="11482">MEQWWETTDTFHTILEDWSLISFEFAVVSRIHFDHHPLEFYEDWTTLGVERFTHLLSFAFKADVGGVYQRSVLLRQLVVALQGAIAGTVIVIQLAQACAL</sequence>
<accession>A0A067JY06</accession>
<dbReference type="EMBL" id="KK915031">
    <property type="protein sequence ID" value="KDP24895.1"/>
    <property type="molecule type" value="Genomic_DNA"/>
</dbReference>
<keyword evidence="2" id="KW-1185">Reference proteome</keyword>
<proteinExistence type="predicted"/>
<reference evidence="1 2" key="1">
    <citation type="journal article" date="2014" name="PLoS ONE">
        <title>Global Analysis of Gene Expression Profiles in Physic Nut (Jatropha curcas L.) Seedlings Exposed to Salt Stress.</title>
        <authorList>
            <person name="Zhang L."/>
            <person name="Zhang C."/>
            <person name="Wu P."/>
            <person name="Chen Y."/>
            <person name="Li M."/>
            <person name="Jiang H."/>
            <person name="Wu G."/>
        </authorList>
    </citation>
    <scope>NUCLEOTIDE SEQUENCE [LARGE SCALE GENOMIC DNA]</scope>
    <source>
        <strain evidence="2">cv. GZQX0401</strain>
        <tissue evidence="1">Young leaves</tissue>
    </source>
</reference>
<evidence type="ECO:0008006" key="3">
    <source>
        <dbReference type="Google" id="ProtNLM"/>
    </source>
</evidence>
<name>A0A067JY06_JATCU</name>
<organism evidence="1 2">
    <name type="scientific">Jatropha curcas</name>
    <name type="common">Barbados nut</name>
    <dbReference type="NCBI Taxonomy" id="180498"/>
    <lineage>
        <taxon>Eukaryota</taxon>
        <taxon>Viridiplantae</taxon>
        <taxon>Streptophyta</taxon>
        <taxon>Embryophyta</taxon>
        <taxon>Tracheophyta</taxon>
        <taxon>Spermatophyta</taxon>
        <taxon>Magnoliopsida</taxon>
        <taxon>eudicotyledons</taxon>
        <taxon>Gunneridae</taxon>
        <taxon>Pentapetalae</taxon>
        <taxon>rosids</taxon>
        <taxon>fabids</taxon>
        <taxon>Malpighiales</taxon>
        <taxon>Euphorbiaceae</taxon>
        <taxon>Crotonoideae</taxon>
        <taxon>Jatropheae</taxon>
        <taxon>Jatropha</taxon>
    </lineage>
</organism>
<dbReference type="Proteomes" id="UP000027138">
    <property type="component" value="Unassembled WGS sequence"/>
</dbReference>
<gene>
    <name evidence="1" type="ORF">JCGZ_25157</name>
</gene>
<dbReference type="OrthoDB" id="1837613at2759"/>
<evidence type="ECO:0000313" key="2">
    <source>
        <dbReference type="Proteomes" id="UP000027138"/>
    </source>
</evidence>